<feature type="region of interest" description="Disordered" evidence="1">
    <location>
        <begin position="131"/>
        <end position="159"/>
    </location>
</feature>
<evidence type="ECO:0000313" key="3">
    <source>
        <dbReference type="Proteomes" id="UP001151760"/>
    </source>
</evidence>
<comment type="caution">
    <text evidence="2">The sequence shown here is derived from an EMBL/GenBank/DDBJ whole genome shotgun (WGS) entry which is preliminary data.</text>
</comment>
<organism evidence="2 3">
    <name type="scientific">Tanacetum coccineum</name>
    <dbReference type="NCBI Taxonomy" id="301880"/>
    <lineage>
        <taxon>Eukaryota</taxon>
        <taxon>Viridiplantae</taxon>
        <taxon>Streptophyta</taxon>
        <taxon>Embryophyta</taxon>
        <taxon>Tracheophyta</taxon>
        <taxon>Spermatophyta</taxon>
        <taxon>Magnoliopsida</taxon>
        <taxon>eudicotyledons</taxon>
        <taxon>Gunneridae</taxon>
        <taxon>Pentapetalae</taxon>
        <taxon>asterids</taxon>
        <taxon>campanulids</taxon>
        <taxon>Asterales</taxon>
        <taxon>Asteraceae</taxon>
        <taxon>Asteroideae</taxon>
        <taxon>Anthemideae</taxon>
        <taxon>Anthemidinae</taxon>
        <taxon>Tanacetum</taxon>
    </lineage>
</organism>
<reference evidence="2" key="1">
    <citation type="journal article" date="2022" name="Int. J. Mol. Sci.">
        <title>Draft Genome of Tanacetum Coccineum: Genomic Comparison of Closely Related Tanacetum-Family Plants.</title>
        <authorList>
            <person name="Yamashiro T."/>
            <person name="Shiraishi A."/>
            <person name="Nakayama K."/>
            <person name="Satake H."/>
        </authorList>
    </citation>
    <scope>NUCLEOTIDE SEQUENCE</scope>
</reference>
<evidence type="ECO:0000313" key="2">
    <source>
        <dbReference type="EMBL" id="GJS83707.1"/>
    </source>
</evidence>
<keyword evidence="3" id="KW-1185">Reference proteome</keyword>
<proteinExistence type="predicted"/>
<dbReference type="Proteomes" id="UP001151760">
    <property type="component" value="Unassembled WGS sequence"/>
</dbReference>
<gene>
    <name evidence="2" type="ORF">Tco_0750248</name>
</gene>
<feature type="region of interest" description="Disordered" evidence="1">
    <location>
        <begin position="40"/>
        <end position="71"/>
    </location>
</feature>
<accession>A0ABQ4Z3H8</accession>
<evidence type="ECO:0000256" key="1">
    <source>
        <dbReference type="SAM" id="MobiDB-lite"/>
    </source>
</evidence>
<protein>
    <submittedName>
        <fullName evidence="2">Uncharacterized protein</fullName>
    </submittedName>
</protein>
<name>A0ABQ4Z3H8_9ASTR</name>
<dbReference type="EMBL" id="BQNB010010921">
    <property type="protein sequence ID" value="GJS83707.1"/>
    <property type="molecule type" value="Genomic_DNA"/>
</dbReference>
<reference evidence="2" key="2">
    <citation type="submission" date="2022-01" db="EMBL/GenBank/DDBJ databases">
        <authorList>
            <person name="Yamashiro T."/>
            <person name="Shiraishi A."/>
            <person name="Satake H."/>
            <person name="Nakayama K."/>
        </authorList>
    </citation>
    <scope>NUCLEOTIDE SEQUENCE</scope>
</reference>
<feature type="compositionally biased region" description="Basic and acidic residues" evidence="1">
    <location>
        <begin position="40"/>
        <end position="62"/>
    </location>
</feature>
<sequence length="159" mass="17881">MQGASESFEDFTGRPPKMWKECLELAREFIKGKMLNAKWRSGDEAPKGNHNENDKQHQDNRSRPKFGQSPARFQVATKKMKDGFVGSTTTMGMTQTLAESWKIAINQALLLFTCSSLLLFTSSSPISNYEEDIGLSEDDGVNEELGIDVDDDEDDEDDY</sequence>